<dbReference type="EMBL" id="JH717845">
    <property type="protein sequence ID" value="EWY86055.1"/>
    <property type="molecule type" value="Genomic_DNA"/>
</dbReference>
<dbReference type="GO" id="GO:0004497">
    <property type="term" value="F:monooxygenase activity"/>
    <property type="evidence" value="ECO:0007669"/>
    <property type="project" value="UniProtKB-KW"/>
</dbReference>
<dbReference type="Pfam" id="PF00067">
    <property type="entry name" value="p450"/>
    <property type="match status" value="1"/>
</dbReference>
<accession>W9HYH3</accession>
<evidence type="ECO:0000256" key="2">
    <source>
        <dbReference type="ARBA" id="ARBA00010617"/>
    </source>
</evidence>
<evidence type="ECO:0000313" key="8">
    <source>
        <dbReference type="EMBL" id="EWY86055.1"/>
    </source>
</evidence>
<dbReference type="InterPro" id="IPR001128">
    <property type="entry name" value="Cyt_P450"/>
</dbReference>
<dbReference type="GO" id="GO:0020037">
    <property type="term" value="F:heme binding"/>
    <property type="evidence" value="ECO:0007669"/>
    <property type="project" value="InterPro"/>
</dbReference>
<organism evidence="8 9">
    <name type="scientific">Fusarium oxysporum NRRL 32931</name>
    <dbReference type="NCBI Taxonomy" id="660029"/>
    <lineage>
        <taxon>Eukaryota</taxon>
        <taxon>Fungi</taxon>
        <taxon>Dikarya</taxon>
        <taxon>Ascomycota</taxon>
        <taxon>Pezizomycotina</taxon>
        <taxon>Sordariomycetes</taxon>
        <taxon>Hypocreomycetidae</taxon>
        <taxon>Hypocreales</taxon>
        <taxon>Nectriaceae</taxon>
        <taxon>Fusarium</taxon>
        <taxon>Fusarium oxysporum species complex</taxon>
    </lineage>
</organism>
<dbReference type="GO" id="GO:0016705">
    <property type="term" value="F:oxidoreductase activity, acting on paired donors, with incorporation or reduction of molecular oxygen"/>
    <property type="evidence" value="ECO:0007669"/>
    <property type="project" value="InterPro"/>
</dbReference>
<evidence type="ECO:0000313" key="9">
    <source>
        <dbReference type="Proteomes" id="UP000030753"/>
    </source>
</evidence>
<sequence length="444" mass="49775">MDELPHQGLIRYMGVFNQERIYVASPEAAQELLSSNAYKTIKPELQWILANNIAGHRLLIQEGDQHRQARKRFNPVFSPAQMKKWFPTIWNLAVDAIGILPQHIKREPFAPHSVVGIIELVSAASIDIIGRFGFSTQFQILQRVTSGQSTKGSSDPKVRFGKAYIEMFKTTKRGQTTLRAASLIGPQIALKLPLRAVKTTDSIMALVRATAEDITTDHERNIEKYVGSPDPDMLTLLMQTGHFSHQDLVEQTVYFFAAATETVAGSTCWAIRLLSRHPDIQDRLRAEIREHIVSSRSEVSQSQLHSLKCLNAVTNEDITLAGERIRKGTKIVFLPWALNRDPAHWGPDARVFNPSRWLDNPSGGADHAYSFLTFGGGPRRCVGEQYARDQLPCFVASLVGRYRFTPVDLQNGSDEGREIGDDFALTLFKILSGWKLNVELVSGW</sequence>
<dbReference type="AlphaFoldDB" id="W9HYH3"/>
<evidence type="ECO:0000256" key="5">
    <source>
        <dbReference type="ARBA" id="ARBA00023004"/>
    </source>
</evidence>
<evidence type="ECO:0000256" key="6">
    <source>
        <dbReference type="PIRSR" id="PIRSR602401-1"/>
    </source>
</evidence>
<evidence type="ECO:0000256" key="4">
    <source>
        <dbReference type="ARBA" id="ARBA00022723"/>
    </source>
</evidence>
<proteinExistence type="inferred from homology"/>
<evidence type="ECO:0000256" key="7">
    <source>
        <dbReference type="RuleBase" id="RU000461"/>
    </source>
</evidence>
<comment type="similarity">
    <text evidence="2 7">Belongs to the cytochrome P450 family.</text>
</comment>
<name>W9HYH3_FUSOX</name>
<keyword evidence="7" id="KW-0560">Oxidoreductase</keyword>
<evidence type="ECO:0000256" key="3">
    <source>
        <dbReference type="ARBA" id="ARBA00022617"/>
    </source>
</evidence>
<evidence type="ECO:0008006" key="10">
    <source>
        <dbReference type="Google" id="ProtNLM"/>
    </source>
</evidence>
<dbReference type="SUPFAM" id="SSF48264">
    <property type="entry name" value="Cytochrome P450"/>
    <property type="match status" value="1"/>
</dbReference>
<dbReference type="InterPro" id="IPR050121">
    <property type="entry name" value="Cytochrome_P450_monoxygenase"/>
</dbReference>
<comment type="cofactor">
    <cofactor evidence="1 6">
        <name>heme</name>
        <dbReference type="ChEBI" id="CHEBI:30413"/>
    </cofactor>
</comment>
<reference evidence="8 9" key="1">
    <citation type="submission" date="2011-06" db="EMBL/GenBank/DDBJ databases">
        <title>The Genome Sequence of Fusarium oxysporum FOSC 3-a.</title>
        <authorList>
            <consortium name="The Broad Institute Genome Sequencing Platform"/>
            <person name="Ma L.-J."/>
            <person name="Gale L.R."/>
            <person name="Schwartz D.C."/>
            <person name="Zhou S."/>
            <person name="Corby-Kistler H."/>
            <person name="Young S.K."/>
            <person name="Zeng Q."/>
            <person name="Gargeya S."/>
            <person name="Fitzgerald M."/>
            <person name="Haas B."/>
            <person name="Abouelleil A."/>
            <person name="Alvarado L."/>
            <person name="Arachchi H.M."/>
            <person name="Berlin A."/>
            <person name="Brown A."/>
            <person name="Chapman S.B."/>
            <person name="Chen Z."/>
            <person name="Dunbar C."/>
            <person name="Freedman E."/>
            <person name="Gearin G."/>
            <person name="Gellesch M."/>
            <person name="Goldberg J."/>
            <person name="Griggs A."/>
            <person name="Gujja S."/>
            <person name="Heiman D."/>
            <person name="Howarth C."/>
            <person name="Larson L."/>
            <person name="Lui A."/>
            <person name="MacDonald P.J.P."/>
            <person name="Mehta T."/>
            <person name="Montmayeur A."/>
            <person name="Murphy C."/>
            <person name="Neiman D."/>
            <person name="Pearson M."/>
            <person name="Priest M."/>
            <person name="Roberts A."/>
            <person name="Saif S."/>
            <person name="Shea T."/>
            <person name="Shenoy N."/>
            <person name="Sisk P."/>
            <person name="Stolte C."/>
            <person name="Sykes S."/>
            <person name="Wortman J."/>
            <person name="Nusbaum C."/>
            <person name="Birren B."/>
        </authorList>
    </citation>
    <scope>NUCLEOTIDE SEQUENCE [LARGE SCALE GENOMIC DNA]</scope>
    <source>
        <strain evidence="9">FOSC 3-a</strain>
    </source>
</reference>
<keyword evidence="3 6" id="KW-0349">Heme</keyword>
<gene>
    <name evidence="8" type="ORF">FOYG_10712</name>
</gene>
<dbReference type="PANTHER" id="PTHR24305:SF166">
    <property type="entry name" value="CYTOCHROME P450 12A4, MITOCHONDRIAL-RELATED"/>
    <property type="match status" value="1"/>
</dbReference>
<dbReference type="OrthoDB" id="1470350at2759"/>
<keyword evidence="4 6" id="KW-0479">Metal-binding</keyword>
<dbReference type="GO" id="GO:0005506">
    <property type="term" value="F:iron ion binding"/>
    <property type="evidence" value="ECO:0007669"/>
    <property type="project" value="InterPro"/>
</dbReference>
<dbReference type="HOGENOM" id="CLU_001570_5_11_1"/>
<keyword evidence="7" id="KW-0503">Monooxygenase</keyword>
<dbReference type="PRINTS" id="PR00463">
    <property type="entry name" value="EP450I"/>
</dbReference>
<dbReference type="Proteomes" id="UP000030753">
    <property type="component" value="Unassembled WGS sequence"/>
</dbReference>
<keyword evidence="5 6" id="KW-0408">Iron</keyword>
<dbReference type="InterPro" id="IPR036396">
    <property type="entry name" value="Cyt_P450_sf"/>
</dbReference>
<dbReference type="InterPro" id="IPR017972">
    <property type="entry name" value="Cyt_P450_CS"/>
</dbReference>
<dbReference type="PANTHER" id="PTHR24305">
    <property type="entry name" value="CYTOCHROME P450"/>
    <property type="match status" value="1"/>
</dbReference>
<dbReference type="PROSITE" id="PS00086">
    <property type="entry name" value="CYTOCHROME_P450"/>
    <property type="match status" value="1"/>
</dbReference>
<feature type="binding site" description="axial binding residue" evidence="6">
    <location>
        <position position="381"/>
    </location>
    <ligand>
        <name>heme</name>
        <dbReference type="ChEBI" id="CHEBI:30413"/>
    </ligand>
    <ligandPart>
        <name>Fe</name>
        <dbReference type="ChEBI" id="CHEBI:18248"/>
    </ligandPart>
</feature>
<evidence type="ECO:0000256" key="1">
    <source>
        <dbReference type="ARBA" id="ARBA00001971"/>
    </source>
</evidence>
<protein>
    <recommendedName>
        <fullName evidence="10">Cytochrome P450 oxidoreductase</fullName>
    </recommendedName>
</protein>
<dbReference type="Gene3D" id="1.10.630.10">
    <property type="entry name" value="Cytochrome P450"/>
    <property type="match status" value="1"/>
</dbReference>
<dbReference type="InterPro" id="IPR002401">
    <property type="entry name" value="Cyt_P450_E_grp-I"/>
</dbReference>